<reference evidence="3 4" key="1">
    <citation type="journal article" date="2014" name="Genome Biol. Evol.">
        <title>The secreted proteins of Achlya hypogyna and Thraustotheca clavata identify the ancestral oomycete secretome and reveal gene acquisitions by horizontal gene transfer.</title>
        <authorList>
            <person name="Misner I."/>
            <person name="Blouin N."/>
            <person name="Leonard G."/>
            <person name="Richards T.A."/>
            <person name="Lane C.E."/>
        </authorList>
    </citation>
    <scope>NUCLEOTIDE SEQUENCE [LARGE SCALE GENOMIC DNA]</scope>
    <source>
        <strain evidence="3 4">ATCC 34112</strain>
    </source>
</reference>
<dbReference type="Proteomes" id="UP000243217">
    <property type="component" value="Unassembled WGS sequence"/>
</dbReference>
<dbReference type="GO" id="GO:0120147">
    <property type="term" value="F:formylglycine-generating oxidase activity"/>
    <property type="evidence" value="ECO:0007669"/>
    <property type="project" value="TreeGrafter"/>
</dbReference>
<proteinExistence type="predicted"/>
<evidence type="ECO:0000313" key="3">
    <source>
        <dbReference type="EMBL" id="OQS07220.1"/>
    </source>
</evidence>
<name>A0A1W0AB37_9STRA</name>
<dbReference type="STRING" id="74557.A0A1W0AB37"/>
<dbReference type="Pfam" id="PF03781">
    <property type="entry name" value="FGE-sulfatase"/>
    <property type="match status" value="1"/>
</dbReference>
<organism evidence="3 4">
    <name type="scientific">Thraustotheca clavata</name>
    <dbReference type="NCBI Taxonomy" id="74557"/>
    <lineage>
        <taxon>Eukaryota</taxon>
        <taxon>Sar</taxon>
        <taxon>Stramenopiles</taxon>
        <taxon>Oomycota</taxon>
        <taxon>Saprolegniomycetes</taxon>
        <taxon>Saprolegniales</taxon>
        <taxon>Achlyaceae</taxon>
        <taxon>Thraustotheca</taxon>
    </lineage>
</organism>
<dbReference type="InterPro" id="IPR016187">
    <property type="entry name" value="CTDL_fold"/>
</dbReference>
<evidence type="ECO:0000256" key="1">
    <source>
        <dbReference type="SAM" id="SignalP"/>
    </source>
</evidence>
<gene>
    <name evidence="3" type="ORF">THRCLA_00773</name>
</gene>
<dbReference type="AlphaFoldDB" id="A0A1W0AB37"/>
<evidence type="ECO:0000313" key="4">
    <source>
        <dbReference type="Proteomes" id="UP000243217"/>
    </source>
</evidence>
<dbReference type="OrthoDB" id="659at2759"/>
<dbReference type="InterPro" id="IPR051043">
    <property type="entry name" value="Sulfatase_Mod_Factor_Kinase"/>
</dbReference>
<dbReference type="InterPro" id="IPR042095">
    <property type="entry name" value="SUMF_sf"/>
</dbReference>
<dbReference type="Gene3D" id="3.90.1580.10">
    <property type="entry name" value="paralog of FGE (formylglycine-generating enzyme)"/>
    <property type="match status" value="1"/>
</dbReference>
<sequence length="762" mass="86710">MKKRFLGKMMRLTIVMLFMVLHVIAWEPMPEGYELIDGPHAHDNVSIGVWRDKWSNWKEMELKTYRYSPKDRASVYNTKALQWTQTSLLQVFVMMHDRMLFDRKTNQYTVDRFLSTFDLKFDSVLLWPSYPNLGIDTRNQWQLWHSLPGGIHGLKKLVDDFHARGVRVFLPYLPWDTATHDPNPLKSRYQSDIEELYKLFDATGADGVNGDTLFGVPSSFYRATEGKATCPEGGVPTWDLATNPMSWGYYYGFSSFPPVARAKFLEPRHMVQICSRWSLNRGLEFQISHFNGAGYVLWENIWGIWNGMTVREIETLKRTMMINQQFAFAIPSLQWTPHIPDLPKDLHASKFPVEISKLTFYTIICTNNQVYDGPMSLVLDEFLDASNVAVYDLYYGQKLQVVASGRSIQFSVHVEEYGYGALLVVAQGSEPEWLTTFLSTMHNQTKAPLASYDTQRPLLKQKMTSESSAAVVVSVDATSKAEPSNPKVIELLNLVEIAGVDAWNFTVDGVQIEPVPAWTPNGKDYGVGVQFPWEDRPYPHHATELWIEDFYIMKYPVTNAQYQTFLKASGYVPSDLHRFLLHWDHRHVNSTEYAPISSWIVPDSIANQPVVHVSLEDAQAFASYYGLRLPHDWEWQYVASNGLAYTKLPYGNDLDASRHPTIQRNGDSILSDDVDAFSSGCSTSNSICALIGHVWELTDSFCDTRTCSVLVRGGSSYQPVTSSLRDPNWYFPSIASTTKHGKFLTLSASYDRAATIGFRCAL</sequence>
<dbReference type="InterPro" id="IPR005532">
    <property type="entry name" value="SUMF_dom"/>
</dbReference>
<keyword evidence="1" id="KW-0732">Signal</keyword>
<dbReference type="PANTHER" id="PTHR23150:SF19">
    <property type="entry name" value="FORMYLGLYCINE-GENERATING ENZYME"/>
    <property type="match status" value="1"/>
</dbReference>
<comment type="caution">
    <text evidence="3">The sequence shown here is derived from an EMBL/GenBank/DDBJ whole genome shotgun (WGS) entry which is preliminary data.</text>
</comment>
<feature type="domain" description="Sulfatase-modifying factor enzyme-like" evidence="2">
    <location>
        <begin position="532"/>
        <end position="761"/>
    </location>
</feature>
<evidence type="ECO:0000259" key="2">
    <source>
        <dbReference type="Pfam" id="PF03781"/>
    </source>
</evidence>
<feature type="signal peptide" evidence="1">
    <location>
        <begin position="1"/>
        <end position="25"/>
    </location>
</feature>
<dbReference type="EMBL" id="JNBS01000263">
    <property type="protein sequence ID" value="OQS07220.1"/>
    <property type="molecule type" value="Genomic_DNA"/>
</dbReference>
<feature type="chain" id="PRO_5012325467" description="Sulfatase-modifying factor enzyme-like domain-containing protein" evidence="1">
    <location>
        <begin position="26"/>
        <end position="762"/>
    </location>
</feature>
<protein>
    <recommendedName>
        <fullName evidence="2">Sulfatase-modifying factor enzyme-like domain-containing protein</fullName>
    </recommendedName>
</protein>
<accession>A0A1W0AB37</accession>
<keyword evidence="4" id="KW-1185">Reference proteome</keyword>
<dbReference type="PANTHER" id="PTHR23150">
    <property type="entry name" value="SULFATASE MODIFYING FACTOR 1, 2"/>
    <property type="match status" value="1"/>
</dbReference>
<dbReference type="SUPFAM" id="SSF56436">
    <property type="entry name" value="C-type lectin-like"/>
    <property type="match status" value="1"/>
</dbReference>